<evidence type="ECO:0000256" key="5">
    <source>
        <dbReference type="SAM" id="MobiDB-lite"/>
    </source>
</evidence>
<dbReference type="EMBL" id="NIRI02000056">
    <property type="protein sequence ID" value="KAG5446190.1"/>
    <property type="molecule type" value="Genomic_DNA"/>
</dbReference>
<feature type="region of interest" description="Disordered" evidence="5">
    <location>
        <begin position="82"/>
        <end position="111"/>
    </location>
</feature>
<keyword evidence="4" id="KW-0539">Nucleus</keyword>
<dbReference type="InterPro" id="IPR050359">
    <property type="entry name" value="bHLH_transcription_factors"/>
</dbReference>
<dbReference type="SUPFAM" id="SSF47459">
    <property type="entry name" value="HLH, helix-loop-helix DNA-binding domain"/>
    <property type="match status" value="1"/>
</dbReference>
<dbReference type="OrthoDB" id="10011855at2759"/>
<feature type="compositionally biased region" description="Polar residues" evidence="5">
    <location>
        <begin position="84"/>
        <end position="96"/>
    </location>
</feature>
<dbReference type="FunFam" id="4.10.280.10:FF:000026">
    <property type="entry name" value="Basic helix-loop-helix family, member e23"/>
    <property type="match status" value="1"/>
</dbReference>
<dbReference type="AlphaFoldDB" id="A0A419QE77"/>
<keyword evidence="3" id="KW-0804">Transcription</keyword>
<evidence type="ECO:0000313" key="7">
    <source>
        <dbReference type="Proteomes" id="UP000286415"/>
    </source>
</evidence>
<evidence type="ECO:0000256" key="2">
    <source>
        <dbReference type="ARBA" id="ARBA00023015"/>
    </source>
</evidence>
<dbReference type="PROSITE" id="PS50888">
    <property type="entry name" value="BHLH"/>
    <property type="match status" value="1"/>
</dbReference>
<reference evidence="6 7" key="2">
    <citation type="journal article" date="2021" name="Genomics">
        <title>High-quality reference genome for Clonorchis sinensis.</title>
        <authorList>
            <person name="Young N.D."/>
            <person name="Stroehlein A.J."/>
            <person name="Kinkar L."/>
            <person name="Wang T."/>
            <person name="Sohn W.M."/>
            <person name="Chang B.C.H."/>
            <person name="Kaur P."/>
            <person name="Weisz D."/>
            <person name="Dudchenko O."/>
            <person name="Aiden E.L."/>
            <person name="Korhonen P.K."/>
            <person name="Gasser R.B."/>
        </authorList>
    </citation>
    <scope>NUCLEOTIDE SEQUENCE [LARGE SCALE GENOMIC DNA]</scope>
    <source>
        <strain evidence="6">Cs-k2</strain>
    </source>
</reference>
<dbReference type="InterPro" id="IPR011598">
    <property type="entry name" value="bHLH_dom"/>
</dbReference>
<dbReference type="GO" id="GO:0005634">
    <property type="term" value="C:nucleus"/>
    <property type="evidence" value="ECO:0007669"/>
    <property type="project" value="UniProtKB-SubCell"/>
</dbReference>
<accession>A0A419QE77</accession>
<dbReference type="Proteomes" id="UP000286415">
    <property type="component" value="Unassembled WGS sequence"/>
</dbReference>
<dbReference type="GO" id="GO:0007423">
    <property type="term" value="P:sensory organ development"/>
    <property type="evidence" value="ECO:0007669"/>
    <property type="project" value="TreeGrafter"/>
</dbReference>
<evidence type="ECO:0000256" key="1">
    <source>
        <dbReference type="ARBA" id="ARBA00004123"/>
    </source>
</evidence>
<keyword evidence="7" id="KW-1185">Reference proteome</keyword>
<dbReference type="InterPro" id="IPR036638">
    <property type="entry name" value="HLH_DNA-bd_sf"/>
</dbReference>
<comment type="subcellular location">
    <subcellularLocation>
        <location evidence="1">Nucleus</location>
    </subcellularLocation>
</comment>
<dbReference type="Pfam" id="PF00010">
    <property type="entry name" value="HLH"/>
    <property type="match status" value="1"/>
</dbReference>
<dbReference type="InParanoid" id="A0A419QE77"/>
<dbReference type="GO" id="GO:0046983">
    <property type="term" value="F:protein dimerization activity"/>
    <property type="evidence" value="ECO:0007669"/>
    <property type="project" value="InterPro"/>
</dbReference>
<protein>
    <submittedName>
        <fullName evidence="6">Class E basic helix-loop-helix protein 22</fullName>
    </submittedName>
</protein>
<reference evidence="6 7" key="1">
    <citation type="journal article" date="2018" name="Biotechnol. Adv.">
        <title>Improved genomic resources and new bioinformatic workflow for the carcinogenic parasite Clonorchis sinensis: Biotechnological implications.</title>
        <authorList>
            <person name="Wang D."/>
            <person name="Korhonen P.K."/>
            <person name="Gasser R.B."/>
            <person name="Young N.D."/>
        </authorList>
    </citation>
    <scope>NUCLEOTIDE SEQUENCE [LARGE SCALE GENOMIC DNA]</scope>
    <source>
        <strain evidence="6">Cs-k2</strain>
    </source>
</reference>
<proteinExistence type="predicted"/>
<dbReference type="GO" id="GO:0061564">
    <property type="term" value="P:axon development"/>
    <property type="evidence" value="ECO:0007669"/>
    <property type="project" value="TreeGrafter"/>
</dbReference>
<dbReference type="SMART" id="SM00353">
    <property type="entry name" value="HLH"/>
    <property type="match status" value="1"/>
</dbReference>
<sequence>MASHRSPVFPWPDSLLTRKSWMFPSNNSLPLETGKDLPGETHKTKAWQSGNRTAVDAELPYKTETLCSEPITWSFMTKEPKFMTPTSSTRRSSGNFNARHGGVPGTGTKHPQRFTRLSINARERRRMHDLNDALDDLRTVIPYAHSPSVRKLSKIATLLLAKNYIMMQTNAIEELHKILLCLNAQLQQLSTGTRQELTETGQKP</sequence>
<dbReference type="STRING" id="79923.A0A419QE77"/>
<evidence type="ECO:0000256" key="4">
    <source>
        <dbReference type="ARBA" id="ARBA00023242"/>
    </source>
</evidence>
<organism evidence="6 7">
    <name type="scientific">Clonorchis sinensis</name>
    <name type="common">Chinese liver fluke</name>
    <dbReference type="NCBI Taxonomy" id="79923"/>
    <lineage>
        <taxon>Eukaryota</taxon>
        <taxon>Metazoa</taxon>
        <taxon>Spiralia</taxon>
        <taxon>Lophotrochozoa</taxon>
        <taxon>Platyhelminthes</taxon>
        <taxon>Trematoda</taxon>
        <taxon>Digenea</taxon>
        <taxon>Opisthorchiida</taxon>
        <taxon>Opisthorchiata</taxon>
        <taxon>Opisthorchiidae</taxon>
        <taxon>Clonorchis</taxon>
    </lineage>
</organism>
<dbReference type="PANTHER" id="PTHR19290:SF104">
    <property type="entry name" value="GH17679P"/>
    <property type="match status" value="1"/>
</dbReference>
<keyword evidence="2" id="KW-0805">Transcription regulation</keyword>
<name>A0A419QE77_CLOSI</name>
<gene>
    <name evidence="6" type="ORF">CSKR_106075</name>
</gene>
<comment type="caution">
    <text evidence="6">The sequence shown here is derived from an EMBL/GenBank/DDBJ whole genome shotgun (WGS) entry which is preliminary data.</text>
</comment>
<dbReference type="CDD" id="cd18954">
    <property type="entry name" value="bHLH_TS_bHLHe22_bHLHb5"/>
    <property type="match status" value="1"/>
</dbReference>
<dbReference type="GO" id="GO:0045944">
    <property type="term" value="P:positive regulation of transcription by RNA polymerase II"/>
    <property type="evidence" value="ECO:0007669"/>
    <property type="project" value="TreeGrafter"/>
</dbReference>
<evidence type="ECO:0000256" key="3">
    <source>
        <dbReference type="ARBA" id="ARBA00023163"/>
    </source>
</evidence>
<dbReference type="GO" id="GO:0070888">
    <property type="term" value="F:E-box binding"/>
    <property type="evidence" value="ECO:0007669"/>
    <property type="project" value="TreeGrafter"/>
</dbReference>
<dbReference type="GO" id="GO:0000981">
    <property type="term" value="F:DNA-binding transcription factor activity, RNA polymerase II-specific"/>
    <property type="evidence" value="ECO:0007669"/>
    <property type="project" value="TreeGrafter"/>
</dbReference>
<dbReference type="PANTHER" id="PTHR19290">
    <property type="entry name" value="BASIC HELIX-LOOP-HELIX PROTEIN NEUROGENIN-RELATED"/>
    <property type="match status" value="1"/>
</dbReference>
<evidence type="ECO:0000313" key="6">
    <source>
        <dbReference type="EMBL" id="KAG5446190.1"/>
    </source>
</evidence>
<dbReference type="Gene3D" id="4.10.280.10">
    <property type="entry name" value="Helix-loop-helix DNA-binding domain"/>
    <property type="match status" value="1"/>
</dbReference>